<reference evidence="9 10" key="1">
    <citation type="submission" date="2020-04" db="EMBL/GenBank/DDBJ databases">
        <title>Genome sequencing of novel species.</title>
        <authorList>
            <person name="Heo J."/>
            <person name="Kim S.-J."/>
            <person name="Kim J.-S."/>
            <person name="Hong S.-B."/>
            <person name="Kwon S.-W."/>
        </authorList>
    </citation>
    <scope>NUCLEOTIDE SEQUENCE [LARGE SCALE GENOMIC DNA]</scope>
    <source>
        <strain evidence="9 10">F39-2</strain>
    </source>
</reference>
<keyword evidence="10" id="KW-1185">Reference proteome</keyword>
<evidence type="ECO:0000259" key="7">
    <source>
        <dbReference type="Pfam" id="PF02687"/>
    </source>
</evidence>
<feature type="transmembrane region" description="Helical" evidence="6">
    <location>
        <begin position="287"/>
        <end position="306"/>
    </location>
</feature>
<keyword evidence="5 6" id="KW-0472">Membrane</keyword>
<protein>
    <submittedName>
        <fullName evidence="9">FtsX-like permease family protein</fullName>
    </submittedName>
</protein>
<gene>
    <name evidence="9" type="ORF">HH214_19900</name>
</gene>
<dbReference type="PANTHER" id="PTHR30572:SF18">
    <property type="entry name" value="ABC-TYPE MACROLIDE FAMILY EXPORT SYSTEM PERMEASE COMPONENT 2"/>
    <property type="match status" value="1"/>
</dbReference>
<evidence type="ECO:0000256" key="4">
    <source>
        <dbReference type="ARBA" id="ARBA00022989"/>
    </source>
</evidence>
<feature type="transmembrane region" description="Helical" evidence="6">
    <location>
        <begin position="713"/>
        <end position="733"/>
    </location>
</feature>
<evidence type="ECO:0000313" key="10">
    <source>
        <dbReference type="Proteomes" id="UP000503278"/>
    </source>
</evidence>
<proteinExistence type="predicted"/>
<dbReference type="GO" id="GO:0005886">
    <property type="term" value="C:plasma membrane"/>
    <property type="evidence" value="ECO:0007669"/>
    <property type="project" value="UniProtKB-SubCell"/>
</dbReference>
<feature type="domain" description="ABC3 transporter permease C-terminal" evidence="7">
    <location>
        <begin position="672"/>
        <end position="785"/>
    </location>
</feature>
<dbReference type="AlphaFoldDB" id="A0A7L5E5S7"/>
<feature type="transmembrane region" description="Helical" evidence="6">
    <location>
        <begin position="331"/>
        <end position="361"/>
    </location>
</feature>
<dbReference type="KEGG" id="mrob:HH214_19900"/>
<feature type="transmembrane region" description="Helical" evidence="6">
    <location>
        <begin position="753"/>
        <end position="773"/>
    </location>
</feature>
<evidence type="ECO:0000256" key="3">
    <source>
        <dbReference type="ARBA" id="ARBA00022692"/>
    </source>
</evidence>
<feature type="domain" description="ABC3 transporter permease C-terminal" evidence="7">
    <location>
        <begin position="290"/>
        <end position="406"/>
    </location>
</feature>
<feature type="domain" description="MacB-like periplasmic core" evidence="8">
    <location>
        <begin position="20"/>
        <end position="246"/>
    </location>
</feature>
<evidence type="ECO:0000256" key="6">
    <source>
        <dbReference type="SAM" id="Phobius"/>
    </source>
</evidence>
<sequence length="792" mass="88532">MLKNYIKTAWRNLLRSKVYSLIAVIGLAIGLSVSILVFWGANDELLYDQSWPDANHVFRINAKVRMSSNVFDTWSSVPAPIAAALKDFPAVEQVARFQQRELLITSGESHLMENSLAFTEPAFFSMFHIHFLQGNLKTALQNISSVAISKDAAIKYFGSVDKAIGKTLLMDEKQLPYTVSAIYENMPERSSIHFNVLLSIDVLRKDFGGNGKWKTIDDDWGNFAFNTFLHLKSGTNVAALAKQLSAIHVKNNGYVKPGDVTFIFQPINTLRLYKPDLSPSGIKTVKLFFIIGILIIVIAVINYINLSTARATKRAKEVGLRRTIGANRKQLLIQFVTEFVLIFLASLLLAMLLLPLLVPIYKSISGKTYTIDYWQVSTFEIIGWVGFGTIILGSFYPAWVLSSFNPTEALKSNFNKSAQGGLLRKSLVILQFAFSIVLIICTVIITKQLRFMQAKNLGYNRENIVIVPLNPKVGAHLQTILTELKADTHIQDVTFANSDLMQMGENSTDGISWPGKTDPQAHISPMQVTANFASTMQMKFAAGEGFTGTSADSAYYLINESAAKLMNLKKPLGTIVNLWGRSGQIRGVIRDFNNVTLKANIQPAIFSISRDSQYGGYLYVKINSENAQEALTKIEQVYRNIDAIHPFNYQFMDYNFQAMYRRETQTATLFKAFAGVAILLSCLGLFGLAVFTAERRTKEIGIRKVLGASVQSISLLISTEFTWLVVVANLIAWPLAWYFMHQWVQEFAFRTEINWWIFLITGCLSLLLAVVTVSSQAVKAAFVNPVKSLKTE</sequence>
<feature type="transmembrane region" description="Helical" evidence="6">
    <location>
        <begin position="669"/>
        <end position="692"/>
    </location>
</feature>
<feature type="transmembrane region" description="Helical" evidence="6">
    <location>
        <begin position="21"/>
        <end position="41"/>
    </location>
</feature>
<dbReference type="Proteomes" id="UP000503278">
    <property type="component" value="Chromosome"/>
</dbReference>
<keyword evidence="3 6" id="KW-0812">Transmembrane</keyword>
<dbReference type="Pfam" id="PF12704">
    <property type="entry name" value="MacB_PCD"/>
    <property type="match status" value="1"/>
</dbReference>
<accession>A0A7L5E5S7</accession>
<organism evidence="9 10">
    <name type="scientific">Mucilaginibacter robiniae</name>
    <dbReference type="NCBI Taxonomy" id="2728022"/>
    <lineage>
        <taxon>Bacteria</taxon>
        <taxon>Pseudomonadati</taxon>
        <taxon>Bacteroidota</taxon>
        <taxon>Sphingobacteriia</taxon>
        <taxon>Sphingobacteriales</taxon>
        <taxon>Sphingobacteriaceae</taxon>
        <taxon>Mucilaginibacter</taxon>
    </lineage>
</organism>
<evidence type="ECO:0000259" key="8">
    <source>
        <dbReference type="Pfam" id="PF12704"/>
    </source>
</evidence>
<dbReference type="Pfam" id="PF02687">
    <property type="entry name" value="FtsX"/>
    <property type="match status" value="2"/>
</dbReference>
<evidence type="ECO:0000313" key="9">
    <source>
        <dbReference type="EMBL" id="QJD97978.1"/>
    </source>
</evidence>
<dbReference type="RefSeq" id="WP_169610635.1">
    <property type="nucleotide sequence ID" value="NZ_CP051682.1"/>
</dbReference>
<comment type="subcellular location">
    <subcellularLocation>
        <location evidence="1">Cell membrane</location>
        <topology evidence="1">Multi-pass membrane protein</topology>
    </subcellularLocation>
</comment>
<evidence type="ECO:0000256" key="1">
    <source>
        <dbReference type="ARBA" id="ARBA00004651"/>
    </source>
</evidence>
<name>A0A7L5E5S7_9SPHI</name>
<dbReference type="InterPro" id="IPR025857">
    <property type="entry name" value="MacB_PCD"/>
</dbReference>
<feature type="transmembrane region" description="Helical" evidence="6">
    <location>
        <begin position="422"/>
        <end position="445"/>
    </location>
</feature>
<dbReference type="InterPro" id="IPR003838">
    <property type="entry name" value="ABC3_permease_C"/>
</dbReference>
<evidence type="ECO:0000256" key="2">
    <source>
        <dbReference type="ARBA" id="ARBA00022475"/>
    </source>
</evidence>
<dbReference type="PANTHER" id="PTHR30572">
    <property type="entry name" value="MEMBRANE COMPONENT OF TRANSPORTER-RELATED"/>
    <property type="match status" value="1"/>
</dbReference>
<evidence type="ECO:0000256" key="5">
    <source>
        <dbReference type="ARBA" id="ARBA00023136"/>
    </source>
</evidence>
<keyword evidence="4 6" id="KW-1133">Transmembrane helix</keyword>
<dbReference type="GO" id="GO:0022857">
    <property type="term" value="F:transmembrane transporter activity"/>
    <property type="evidence" value="ECO:0007669"/>
    <property type="project" value="TreeGrafter"/>
</dbReference>
<dbReference type="InterPro" id="IPR050250">
    <property type="entry name" value="Macrolide_Exporter_MacB"/>
</dbReference>
<dbReference type="EMBL" id="CP051682">
    <property type="protein sequence ID" value="QJD97978.1"/>
    <property type="molecule type" value="Genomic_DNA"/>
</dbReference>
<keyword evidence="2" id="KW-1003">Cell membrane</keyword>
<feature type="transmembrane region" description="Helical" evidence="6">
    <location>
        <begin position="381"/>
        <end position="401"/>
    </location>
</feature>